<accession>A0ABW3G0P4</accession>
<protein>
    <recommendedName>
        <fullName evidence="3">HEAT repeat domain-containing protein</fullName>
    </recommendedName>
</protein>
<reference evidence="2" key="1">
    <citation type="journal article" date="2019" name="Int. J. Syst. Evol. Microbiol.">
        <title>The Global Catalogue of Microorganisms (GCM) 10K type strain sequencing project: providing services to taxonomists for standard genome sequencing and annotation.</title>
        <authorList>
            <consortium name="The Broad Institute Genomics Platform"/>
            <consortium name="The Broad Institute Genome Sequencing Center for Infectious Disease"/>
            <person name="Wu L."/>
            <person name="Ma J."/>
        </authorList>
    </citation>
    <scope>NUCLEOTIDE SEQUENCE [LARGE SCALE GENOMIC DNA]</scope>
    <source>
        <strain evidence="2">CCUG 56401</strain>
    </source>
</reference>
<name>A0ABW3G0P4_9PSEU</name>
<organism evidence="1 2">
    <name type="scientific">Saccharopolyspora rosea</name>
    <dbReference type="NCBI Taxonomy" id="524884"/>
    <lineage>
        <taxon>Bacteria</taxon>
        <taxon>Bacillati</taxon>
        <taxon>Actinomycetota</taxon>
        <taxon>Actinomycetes</taxon>
        <taxon>Pseudonocardiales</taxon>
        <taxon>Pseudonocardiaceae</taxon>
        <taxon>Saccharopolyspora</taxon>
    </lineage>
</organism>
<evidence type="ECO:0000313" key="1">
    <source>
        <dbReference type="EMBL" id="MFD0923950.1"/>
    </source>
</evidence>
<sequence length="266" mass="29433">MTESRWRRMLGDLLSGAAREEVVSGSAGLAVEEPVPARSGTTTCNVSLPSIDEPLHFNATISFEARWGGNAPAPPSLHDIAWTGIVHRAEEISRLRALTAAERLRAELNAALLAWRGVGGTDVYARGQCSSVEADADLATAVAEREKAQCQQAVLSWRSHERWHQEERMRSLLLDPLRATASWFLDNQDKPEHVVEVARTFRELRVVLAPEERADSAGQLLDDLLGSTDEAVRFRVVSKLRNAFVQYDREDLAARLDEIQVRSTGA</sequence>
<proteinExistence type="predicted"/>
<keyword evidence="2" id="KW-1185">Reference proteome</keyword>
<evidence type="ECO:0008006" key="3">
    <source>
        <dbReference type="Google" id="ProtNLM"/>
    </source>
</evidence>
<dbReference type="Proteomes" id="UP001597018">
    <property type="component" value="Unassembled WGS sequence"/>
</dbReference>
<dbReference type="RefSeq" id="WP_345601543.1">
    <property type="nucleotide sequence ID" value="NZ_BAABLT010000037.1"/>
</dbReference>
<evidence type="ECO:0000313" key="2">
    <source>
        <dbReference type="Proteomes" id="UP001597018"/>
    </source>
</evidence>
<comment type="caution">
    <text evidence="1">The sequence shown here is derived from an EMBL/GenBank/DDBJ whole genome shotgun (WGS) entry which is preliminary data.</text>
</comment>
<dbReference type="EMBL" id="JBHTIW010000049">
    <property type="protein sequence ID" value="MFD0923950.1"/>
    <property type="molecule type" value="Genomic_DNA"/>
</dbReference>
<gene>
    <name evidence="1" type="ORF">ACFQ16_29750</name>
</gene>